<dbReference type="AlphaFoldDB" id="A6NS23"/>
<comment type="caution">
    <text evidence="1">The sequence shown here is derived from an EMBL/GenBank/DDBJ whole genome shotgun (WGS) entry which is preliminary data.</text>
</comment>
<dbReference type="Proteomes" id="UP000003639">
    <property type="component" value="Unassembled WGS sequence"/>
</dbReference>
<accession>A6NS23</accession>
<reference evidence="1 2" key="2">
    <citation type="submission" date="2007-06" db="EMBL/GenBank/DDBJ databases">
        <title>Draft genome sequence of Pseudoflavonifractor capillosus ATCC 29799.</title>
        <authorList>
            <person name="Sudarsanam P."/>
            <person name="Ley R."/>
            <person name="Guruge J."/>
            <person name="Turnbaugh P.J."/>
            <person name="Mahowald M."/>
            <person name="Liep D."/>
            <person name="Gordon J."/>
        </authorList>
    </citation>
    <scope>NUCLEOTIDE SEQUENCE [LARGE SCALE GENOMIC DNA]</scope>
    <source>
        <strain evidence="1 2">ATCC 29799</strain>
    </source>
</reference>
<protein>
    <submittedName>
        <fullName evidence="1">Uncharacterized protein</fullName>
    </submittedName>
</protein>
<sequence>MNDLNCHTINLLLIAPPGRRRSGGASPLKFLHCERG</sequence>
<keyword evidence="2" id="KW-1185">Reference proteome</keyword>
<proteinExistence type="predicted"/>
<gene>
    <name evidence="1" type="ORF">BACCAP_01002</name>
</gene>
<name>A6NS23_9FIRM</name>
<evidence type="ECO:0000313" key="1">
    <source>
        <dbReference type="EMBL" id="EDN01062.1"/>
    </source>
</evidence>
<dbReference type="STRING" id="411467.BACCAP_01002"/>
<evidence type="ECO:0000313" key="2">
    <source>
        <dbReference type="Proteomes" id="UP000003639"/>
    </source>
</evidence>
<dbReference type="EMBL" id="AAXG02000007">
    <property type="protein sequence ID" value="EDN01062.1"/>
    <property type="molecule type" value="Genomic_DNA"/>
</dbReference>
<reference evidence="1 2" key="1">
    <citation type="submission" date="2007-04" db="EMBL/GenBank/DDBJ databases">
        <authorList>
            <person name="Fulton L."/>
            <person name="Clifton S."/>
            <person name="Fulton B."/>
            <person name="Xu J."/>
            <person name="Minx P."/>
            <person name="Pepin K.H."/>
            <person name="Johnson M."/>
            <person name="Thiruvilangam P."/>
            <person name="Bhonagiri V."/>
            <person name="Nash W.E."/>
            <person name="Mardis E.R."/>
            <person name="Wilson R.K."/>
        </authorList>
    </citation>
    <scope>NUCLEOTIDE SEQUENCE [LARGE SCALE GENOMIC DNA]</scope>
    <source>
        <strain evidence="1 2">ATCC 29799</strain>
    </source>
</reference>
<organism evidence="1 2">
    <name type="scientific">Pseudoflavonifractor capillosus ATCC 29799</name>
    <dbReference type="NCBI Taxonomy" id="411467"/>
    <lineage>
        <taxon>Bacteria</taxon>
        <taxon>Bacillati</taxon>
        <taxon>Bacillota</taxon>
        <taxon>Clostridia</taxon>
        <taxon>Eubacteriales</taxon>
        <taxon>Oscillospiraceae</taxon>
        <taxon>Pseudoflavonifractor</taxon>
    </lineage>
</organism>